<dbReference type="Gene3D" id="1.10.10.60">
    <property type="entry name" value="Homeodomain-like"/>
    <property type="match status" value="2"/>
</dbReference>
<keyword evidence="6" id="KW-1185">Reference proteome</keyword>
<dbReference type="SMART" id="SM00342">
    <property type="entry name" value="HTH_ARAC"/>
    <property type="match status" value="1"/>
</dbReference>
<dbReference type="PROSITE" id="PS01124">
    <property type="entry name" value="HTH_ARAC_FAMILY_2"/>
    <property type="match status" value="1"/>
</dbReference>
<dbReference type="OrthoDB" id="2600165at2"/>
<evidence type="ECO:0000256" key="2">
    <source>
        <dbReference type="ARBA" id="ARBA00023125"/>
    </source>
</evidence>
<sequence length="119" mass="13808">MPSNMQEKEYIIQKLNECLYEHVQDKGLNVELLARLMYMSRPTLYRKMKSVTNLTPNELINEARLKKAAALLATGDYRVFEVARMVGYTSQSSFGKLFLKQFKVTPATYQRMKKMMDAA</sequence>
<dbReference type="EMBL" id="CP032157">
    <property type="protein sequence ID" value="AXY74630.1"/>
    <property type="molecule type" value="Genomic_DNA"/>
</dbReference>
<gene>
    <name evidence="5" type="ORF">D3H65_11835</name>
</gene>
<dbReference type="RefSeq" id="WP_119050515.1">
    <property type="nucleotide sequence ID" value="NZ_CP032157.1"/>
</dbReference>
<dbReference type="KEGG" id="pseg:D3H65_11835"/>
<dbReference type="InterPro" id="IPR009057">
    <property type="entry name" value="Homeodomain-like_sf"/>
</dbReference>
<keyword evidence="3" id="KW-0804">Transcription</keyword>
<keyword evidence="1" id="KW-0805">Transcription regulation</keyword>
<name>A0A3B7MNL1_9BACT</name>
<dbReference type="InterPro" id="IPR018060">
    <property type="entry name" value="HTH_AraC"/>
</dbReference>
<organism evidence="5 6">
    <name type="scientific">Paraflavitalea soli</name>
    <dbReference type="NCBI Taxonomy" id="2315862"/>
    <lineage>
        <taxon>Bacteria</taxon>
        <taxon>Pseudomonadati</taxon>
        <taxon>Bacteroidota</taxon>
        <taxon>Chitinophagia</taxon>
        <taxon>Chitinophagales</taxon>
        <taxon>Chitinophagaceae</taxon>
        <taxon>Paraflavitalea</taxon>
    </lineage>
</organism>
<accession>A0A3B7MNL1</accession>
<evidence type="ECO:0000259" key="4">
    <source>
        <dbReference type="PROSITE" id="PS01124"/>
    </source>
</evidence>
<evidence type="ECO:0000256" key="1">
    <source>
        <dbReference type="ARBA" id="ARBA00023015"/>
    </source>
</evidence>
<dbReference type="InterPro" id="IPR018062">
    <property type="entry name" value="HTH_AraC-typ_CS"/>
</dbReference>
<dbReference type="PANTHER" id="PTHR43280:SF2">
    <property type="entry name" value="HTH-TYPE TRANSCRIPTIONAL REGULATOR EXSA"/>
    <property type="match status" value="1"/>
</dbReference>
<dbReference type="GO" id="GO:0043565">
    <property type="term" value="F:sequence-specific DNA binding"/>
    <property type="evidence" value="ECO:0007669"/>
    <property type="project" value="InterPro"/>
</dbReference>
<dbReference type="AlphaFoldDB" id="A0A3B7MNL1"/>
<dbReference type="Pfam" id="PF12833">
    <property type="entry name" value="HTH_18"/>
    <property type="match status" value="1"/>
</dbReference>
<proteinExistence type="predicted"/>
<feature type="domain" description="HTH araC/xylS-type" evidence="4">
    <location>
        <begin position="13"/>
        <end position="112"/>
    </location>
</feature>
<dbReference type="Proteomes" id="UP000263900">
    <property type="component" value="Chromosome"/>
</dbReference>
<protein>
    <submittedName>
        <fullName evidence="5">AraC family transcriptional regulator</fullName>
    </submittedName>
</protein>
<dbReference type="InterPro" id="IPR020449">
    <property type="entry name" value="Tscrpt_reg_AraC-type_HTH"/>
</dbReference>
<evidence type="ECO:0000313" key="6">
    <source>
        <dbReference type="Proteomes" id="UP000263900"/>
    </source>
</evidence>
<keyword evidence="2" id="KW-0238">DNA-binding</keyword>
<reference evidence="5 6" key="1">
    <citation type="submission" date="2018-09" db="EMBL/GenBank/DDBJ databases">
        <title>Genome sequencing of strain 6GH32-13.</title>
        <authorList>
            <person name="Weon H.-Y."/>
            <person name="Heo J."/>
            <person name="Kwon S.-W."/>
        </authorList>
    </citation>
    <scope>NUCLEOTIDE SEQUENCE [LARGE SCALE GENOMIC DNA]</scope>
    <source>
        <strain evidence="5 6">5GH32-13</strain>
    </source>
</reference>
<evidence type="ECO:0000256" key="3">
    <source>
        <dbReference type="ARBA" id="ARBA00023163"/>
    </source>
</evidence>
<dbReference type="GO" id="GO:0003700">
    <property type="term" value="F:DNA-binding transcription factor activity"/>
    <property type="evidence" value="ECO:0007669"/>
    <property type="project" value="InterPro"/>
</dbReference>
<evidence type="ECO:0000313" key="5">
    <source>
        <dbReference type="EMBL" id="AXY74630.1"/>
    </source>
</evidence>
<dbReference type="PRINTS" id="PR00032">
    <property type="entry name" value="HTHARAC"/>
</dbReference>
<dbReference type="PROSITE" id="PS00041">
    <property type="entry name" value="HTH_ARAC_FAMILY_1"/>
    <property type="match status" value="1"/>
</dbReference>
<dbReference type="SUPFAM" id="SSF46689">
    <property type="entry name" value="Homeodomain-like"/>
    <property type="match status" value="1"/>
</dbReference>
<dbReference type="PANTHER" id="PTHR43280">
    <property type="entry name" value="ARAC-FAMILY TRANSCRIPTIONAL REGULATOR"/>
    <property type="match status" value="1"/>
</dbReference>